<keyword evidence="5 11" id="KW-0285">Flavoprotein</keyword>
<evidence type="ECO:0000256" key="2">
    <source>
        <dbReference type="ARBA" id="ARBA00004950"/>
    </source>
</evidence>
<dbReference type="PANTHER" id="PTHR42716">
    <property type="entry name" value="L-ASPARTATE OXIDASE"/>
    <property type="match status" value="1"/>
</dbReference>
<evidence type="ECO:0000313" key="14">
    <source>
        <dbReference type="EMBL" id="NNF06832.1"/>
    </source>
</evidence>
<organism evidence="14 15">
    <name type="scientific">Eiseniibacteriota bacterium</name>
    <dbReference type="NCBI Taxonomy" id="2212470"/>
    <lineage>
        <taxon>Bacteria</taxon>
        <taxon>Candidatus Eiseniibacteriota</taxon>
    </lineage>
</organism>
<comment type="cofactor">
    <cofactor evidence="1 11">
        <name>FAD</name>
        <dbReference type="ChEBI" id="CHEBI:57692"/>
    </cofactor>
</comment>
<dbReference type="PRINTS" id="PR00368">
    <property type="entry name" value="FADPNR"/>
</dbReference>
<dbReference type="Pfam" id="PF02910">
    <property type="entry name" value="Succ_DH_flav_C"/>
    <property type="match status" value="1"/>
</dbReference>
<evidence type="ECO:0000256" key="11">
    <source>
        <dbReference type="RuleBase" id="RU362049"/>
    </source>
</evidence>
<dbReference type="Gene3D" id="3.90.700.10">
    <property type="entry name" value="Succinate dehydrogenase/fumarate reductase flavoprotein, catalytic domain"/>
    <property type="match status" value="1"/>
</dbReference>
<dbReference type="SUPFAM" id="SSF56425">
    <property type="entry name" value="Succinate dehydrogenase/fumarate reductase flavoprotein, catalytic domain"/>
    <property type="match status" value="1"/>
</dbReference>
<keyword evidence="7 11" id="KW-0274">FAD</keyword>
<evidence type="ECO:0000256" key="7">
    <source>
        <dbReference type="ARBA" id="ARBA00022827"/>
    </source>
</evidence>
<evidence type="ECO:0000313" key="15">
    <source>
        <dbReference type="Proteomes" id="UP000547674"/>
    </source>
</evidence>
<dbReference type="NCBIfam" id="TIGR00551">
    <property type="entry name" value="nadB"/>
    <property type="match status" value="1"/>
</dbReference>
<evidence type="ECO:0000256" key="10">
    <source>
        <dbReference type="NCBIfam" id="TIGR00551"/>
    </source>
</evidence>
<dbReference type="FunFam" id="1.20.58.100:FF:000002">
    <property type="entry name" value="L-aspartate oxidase"/>
    <property type="match status" value="1"/>
</dbReference>
<dbReference type="EC" id="1.4.3.16" evidence="4 10"/>
<evidence type="ECO:0000259" key="13">
    <source>
        <dbReference type="Pfam" id="PF02910"/>
    </source>
</evidence>
<comment type="function">
    <text evidence="11">Catalyzes the oxidation of L-aspartate to iminoaspartate.</text>
</comment>
<evidence type="ECO:0000256" key="3">
    <source>
        <dbReference type="ARBA" id="ARBA00008562"/>
    </source>
</evidence>
<dbReference type="Gene3D" id="1.20.58.100">
    <property type="entry name" value="Fumarate reductase/succinate dehydrogenase flavoprotein-like, C-terminal domain"/>
    <property type="match status" value="1"/>
</dbReference>
<comment type="pathway">
    <text evidence="2 11">Cofactor biosynthesis; NAD(+) biosynthesis; iminoaspartate from L-aspartate (oxidase route): step 1/1.</text>
</comment>
<evidence type="ECO:0000256" key="1">
    <source>
        <dbReference type="ARBA" id="ARBA00001974"/>
    </source>
</evidence>
<accession>A0A7Y2H2K6</accession>
<proteinExistence type="inferred from homology"/>
<sequence>MAQKQTDVLVIGSGLAGLWCALKASEYGSVTVVTKKERKESNTNYAQGGLAAVLGPEDKPDLHIQDTLGAGGGLCHPDIVDLVVSSGPPLVRELLELGVNFTRNAGGELELGKEGGHSRRRIVHAADRTGAAIEKALIDAVATHPNIEVLEHHFCVDLILASRMSGGAAEDGEACWGAYILDPDKEVYALGAKATVLAAGGAGKVYLYTSNPDVATGDGIAMAFRAGARVSNMEFVQFHPTCLFHPEAKSFLITEALRGEGAKLYTMDEERFMTRHDSRGELAPRDIVARAIDHETKARGHDHVWLDARHLGKEFLEKRFPQVTEGCRKFGIDPVTDRIPVVPAAHYICGGVRANDEGATDIPRLYAIGEVAHSGLHGANRLASNSLLEALVFADRASKSIRALVKPGTVPEADRWIFPSSGYPREAGILNHNWRSVRRLMWGYVGIERSNERLATAAPRLALIKQEVDRFYRRYAVDTDLLELRNLTLIAELILRLATERKESRGLNYNRDYEGPDNVFYKRDSILGRVGDVSWGTTIPDLTSTTEGT</sequence>
<dbReference type="Gene3D" id="3.50.50.60">
    <property type="entry name" value="FAD/NAD(P)-binding domain"/>
    <property type="match status" value="1"/>
</dbReference>
<feature type="domain" description="Fumarate reductase/succinate dehydrogenase flavoprotein-like C-terminal" evidence="13">
    <location>
        <begin position="436"/>
        <end position="521"/>
    </location>
</feature>
<dbReference type="AlphaFoldDB" id="A0A7Y2H2K6"/>
<dbReference type="InterPro" id="IPR005288">
    <property type="entry name" value="NadB"/>
</dbReference>
<evidence type="ECO:0000256" key="6">
    <source>
        <dbReference type="ARBA" id="ARBA00022642"/>
    </source>
</evidence>
<evidence type="ECO:0000256" key="5">
    <source>
        <dbReference type="ARBA" id="ARBA00022630"/>
    </source>
</evidence>
<comment type="caution">
    <text evidence="14">The sequence shown here is derived from an EMBL/GenBank/DDBJ whole genome shotgun (WGS) entry which is preliminary data.</text>
</comment>
<evidence type="ECO:0000256" key="8">
    <source>
        <dbReference type="ARBA" id="ARBA00023002"/>
    </source>
</evidence>
<dbReference type="GO" id="GO:0034628">
    <property type="term" value="P:'de novo' NAD+ biosynthetic process from L-aspartate"/>
    <property type="evidence" value="ECO:0007669"/>
    <property type="project" value="TreeGrafter"/>
</dbReference>
<feature type="domain" description="FAD-dependent oxidoreductase 2 FAD-binding" evidence="12">
    <location>
        <begin position="7"/>
        <end position="387"/>
    </location>
</feature>
<dbReference type="NCBIfam" id="NF006567">
    <property type="entry name" value="PRK09077.1"/>
    <property type="match status" value="1"/>
</dbReference>
<name>A0A7Y2H2K6_UNCEI</name>
<dbReference type="InterPro" id="IPR036188">
    <property type="entry name" value="FAD/NAD-bd_sf"/>
</dbReference>
<evidence type="ECO:0000259" key="12">
    <source>
        <dbReference type="Pfam" id="PF00890"/>
    </source>
</evidence>
<dbReference type="InterPro" id="IPR037099">
    <property type="entry name" value="Fum_R/Succ_DH_flav-like_C_sf"/>
</dbReference>
<gene>
    <name evidence="14" type="primary">nadB</name>
    <name evidence="14" type="ORF">HKN21_08725</name>
</gene>
<protein>
    <recommendedName>
        <fullName evidence="4 10">L-aspartate oxidase</fullName>
        <ecNumber evidence="4 10">1.4.3.16</ecNumber>
    </recommendedName>
</protein>
<dbReference type="Pfam" id="PF00890">
    <property type="entry name" value="FAD_binding_2"/>
    <property type="match status" value="1"/>
</dbReference>
<evidence type="ECO:0000256" key="9">
    <source>
        <dbReference type="ARBA" id="ARBA00048305"/>
    </source>
</evidence>
<dbReference type="FunFam" id="3.90.700.10:FF:000002">
    <property type="entry name" value="L-aspartate oxidase"/>
    <property type="match status" value="1"/>
</dbReference>
<dbReference type="PANTHER" id="PTHR42716:SF2">
    <property type="entry name" value="L-ASPARTATE OXIDASE, CHLOROPLASTIC"/>
    <property type="match status" value="1"/>
</dbReference>
<dbReference type="InterPro" id="IPR003953">
    <property type="entry name" value="FAD-dep_OxRdtase_2_FAD-bd"/>
</dbReference>
<dbReference type="UniPathway" id="UPA00253">
    <property type="reaction ID" value="UER00326"/>
</dbReference>
<dbReference type="PRINTS" id="PR00411">
    <property type="entry name" value="PNDRDTASEI"/>
</dbReference>
<reference evidence="14 15" key="1">
    <citation type="submission" date="2020-03" db="EMBL/GenBank/DDBJ databases">
        <title>Metabolic flexibility allows generalist bacteria to become dominant in a frequently disturbed ecosystem.</title>
        <authorList>
            <person name="Chen Y.-J."/>
            <person name="Leung P.M."/>
            <person name="Bay S.K."/>
            <person name="Hugenholtz P."/>
            <person name="Kessler A.J."/>
            <person name="Shelley G."/>
            <person name="Waite D.W."/>
            <person name="Cook P.L."/>
            <person name="Greening C."/>
        </authorList>
    </citation>
    <scope>NUCLEOTIDE SEQUENCE [LARGE SCALE GENOMIC DNA]</scope>
    <source>
        <strain evidence="14">SS_bin_28</strain>
    </source>
</reference>
<evidence type="ECO:0000256" key="4">
    <source>
        <dbReference type="ARBA" id="ARBA00012173"/>
    </source>
</evidence>
<dbReference type="GO" id="GO:0008734">
    <property type="term" value="F:L-aspartate oxidase activity"/>
    <property type="evidence" value="ECO:0007669"/>
    <property type="project" value="UniProtKB-UniRule"/>
</dbReference>
<dbReference type="SUPFAM" id="SSF46977">
    <property type="entry name" value="Succinate dehydrogenase/fumarate reductase flavoprotein C-terminal domain"/>
    <property type="match status" value="1"/>
</dbReference>
<dbReference type="SUPFAM" id="SSF51905">
    <property type="entry name" value="FAD/NAD(P)-binding domain"/>
    <property type="match status" value="1"/>
</dbReference>
<comment type="similarity">
    <text evidence="3 11">Belongs to the FAD-dependent oxidoreductase 2 family. NadB subfamily.</text>
</comment>
<dbReference type="InterPro" id="IPR027477">
    <property type="entry name" value="Succ_DH/fumarate_Rdtase_cat_sf"/>
</dbReference>
<keyword evidence="6 11" id="KW-0662">Pyridine nucleotide biosynthesis</keyword>
<dbReference type="EMBL" id="JABDJR010000344">
    <property type="protein sequence ID" value="NNF06832.1"/>
    <property type="molecule type" value="Genomic_DNA"/>
</dbReference>
<comment type="subcellular location">
    <subcellularLocation>
        <location evidence="11">Cytoplasm</location>
    </subcellularLocation>
</comment>
<dbReference type="InterPro" id="IPR015939">
    <property type="entry name" value="Fum_Rdtase/Succ_DH_flav-like_C"/>
</dbReference>
<dbReference type="Proteomes" id="UP000547674">
    <property type="component" value="Unassembled WGS sequence"/>
</dbReference>
<dbReference type="GO" id="GO:0005737">
    <property type="term" value="C:cytoplasm"/>
    <property type="evidence" value="ECO:0007669"/>
    <property type="project" value="UniProtKB-SubCell"/>
</dbReference>
<keyword evidence="8 11" id="KW-0560">Oxidoreductase</keyword>
<comment type="catalytic activity">
    <reaction evidence="9">
        <text>L-aspartate + O2 = iminosuccinate + H2O2</text>
        <dbReference type="Rhea" id="RHEA:25876"/>
        <dbReference type="ChEBI" id="CHEBI:15379"/>
        <dbReference type="ChEBI" id="CHEBI:16240"/>
        <dbReference type="ChEBI" id="CHEBI:29991"/>
        <dbReference type="ChEBI" id="CHEBI:77875"/>
        <dbReference type="EC" id="1.4.3.16"/>
    </reaction>
    <physiologicalReaction direction="left-to-right" evidence="9">
        <dbReference type="Rhea" id="RHEA:25877"/>
    </physiologicalReaction>
</comment>